<reference evidence="11 12" key="1">
    <citation type="submission" date="2019-08" db="EMBL/GenBank/DDBJ databases">
        <title>In-depth cultivation of the pig gut microbiome towards novel bacterial diversity and tailored functional studies.</title>
        <authorList>
            <person name="Wylensek D."/>
            <person name="Hitch T.C.A."/>
            <person name="Clavel T."/>
        </authorList>
    </citation>
    <scope>NUCLEOTIDE SEQUENCE [LARGE SCALE GENOMIC DNA]</scope>
    <source>
        <strain evidence="11 12">WCA-383-APC-5B</strain>
    </source>
</reference>
<gene>
    <name evidence="11" type="ORF">FYJ33_00790</name>
</gene>
<dbReference type="PANTHER" id="PTHR32024">
    <property type="entry name" value="TRK SYSTEM POTASSIUM UPTAKE PROTEIN TRKG-RELATED"/>
    <property type="match status" value="1"/>
</dbReference>
<keyword evidence="2" id="KW-0813">Transport</keyword>
<evidence type="ECO:0000256" key="10">
    <source>
        <dbReference type="SAM" id="Phobius"/>
    </source>
</evidence>
<evidence type="ECO:0000256" key="9">
    <source>
        <dbReference type="ARBA" id="ARBA00023136"/>
    </source>
</evidence>
<dbReference type="AlphaFoldDB" id="A0A7X2MVS3"/>
<keyword evidence="8" id="KW-0406">Ion transport</keyword>
<feature type="transmembrane region" description="Helical" evidence="10">
    <location>
        <begin position="311"/>
        <end position="330"/>
    </location>
</feature>
<dbReference type="GO" id="GO:0005886">
    <property type="term" value="C:plasma membrane"/>
    <property type="evidence" value="ECO:0007669"/>
    <property type="project" value="UniProtKB-SubCell"/>
</dbReference>
<sequence length="447" mass="48482">MSVLGKKNKLNGVQKLAIGFAILIFGGAALLSLPISSVSGEPTGFIDSLFTSTSAVCVTGLITVDTGTHWNYFGKTIIMLLIEIGGLGFMAFTTLFAFLMGKKITLKERLVMQEAMNTFDIQGIVKMVRYILLFTVITQVLGAVLMFTQFIPQFGVAEGIFYAIFHSISAFCNAGFDLFGHFNSLTVVNTNTVIILTISILIIIGGLGFTVWSELYNSKDIKRISLHSKVVILITSILVIGGTILIFLFEFRNPNTLGSMSLKDKVINAFFTSVSPRTAGFNSISLADMTMASRGVTMILMFIGGSPGSTAGGLKTTTFGILILTVISVIKGRKDTEIFMKRLSKETVYRAFAIFSLAIGLVMCVVMILSFTETGVTFEEILFESVSAFGTAGLTMGITTKLSLVGKIVIMITMYCGRLGPMTVMLALVKRKQNSVYQYPEDKILVG</sequence>
<evidence type="ECO:0000256" key="2">
    <source>
        <dbReference type="ARBA" id="ARBA00022448"/>
    </source>
</evidence>
<dbReference type="Proteomes" id="UP000460287">
    <property type="component" value="Unassembled WGS sequence"/>
</dbReference>
<feature type="transmembrane region" description="Helical" evidence="10">
    <location>
        <begin position="232"/>
        <end position="251"/>
    </location>
</feature>
<keyword evidence="9 10" id="KW-0472">Membrane</keyword>
<dbReference type="PANTHER" id="PTHR32024:SF1">
    <property type="entry name" value="KTR SYSTEM POTASSIUM UPTAKE PROTEIN B"/>
    <property type="match status" value="1"/>
</dbReference>
<comment type="caution">
    <text evidence="11">The sequence shown here is derived from an EMBL/GenBank/DDBJ whole genome shotgun (WGS) entry which is preliminary data.</text>
</comment>
<evidence type="ECO:0000256" key="7">
    <source>
        <dbReference type="ARBA" id="ARBA00022989"/>
    </source>
</evidence>
<keyword evidence="6" id="KW-0630">Potassium</keyword>
<dbReference type="EMBL" id="VULX01000001">
    <property type="protein sequence ID" value="MSR89981.1"/>
    <property type="molecule type" value="Genomic_DNA"/>
</dbReference>
<evidence type="ECO:0000256" key="6">
    <source>
        <dbReference type="ARBA" id="ARBA00022958"/>
    </source>
</evidence>
<keyword evidence="5 10" id="KW-0812">Transmembrane</keyword>
<proteinExistence type="predicted"/>
<dbReference type="InterPro" id="IPR004772">
    <property type="entry name" value="TrkH"/>
</dbReference>
<keyword evidence="12" id="KW-1185">Reference proteome</keyword>
<feature type="transmembrane region" description="Helical" evidence="10">
    <location>
        <begin position="12"/>
        <end position="33"/>
    </location>
</feature>
<evidence type="ECO:0000256" key="3">
    <source>
        <dbReference type="ARBA" id="ARBA00022475"/>
    </source>
</evidence>
<dbReference type="RefSeq" id="WP_154529863.1">
    <property type="nucleotide sequence ID" value="NZ_JAQXTV010000132.1"/>
</dbReference>
<feature type="transmembrane region" description="Helical" evidence="10">
    <location>
        <begin position="351"/>
        <end position="372"/>
    </location>
</feature>
<dbReference type="InterPro" id="IPR003445">
    <property type="entry name" value="Cat_transpt"/>
</dbReference>
<keyword evidence="7 10" id="KW-1133">Transmembrane helix</keyword>
<keyword evidence="4" id="KW-0633">Potassium transport</keyword>
<feature type="transmembrane region" description="Helical" evidence="10">
    <location>
        <begin position="76"/>
        <end position="99"/>
    </location>
</feature>
<evidence type="ECO:0000256" key="8">
    <source>
        <dbReference type="ARBA" id="ARBA00023065"/>
    </source>
</evidence>
<feature type="transmembrane region" description="Helical" evidence="10">
    <location>
        <begin position="130"/>
        <end position="148"/>
    </location>
</feature>
<accession>A0A7X2MVS3</accession>
<evidence type="ECO:0000256" key="5">
    <source>
        <dbReference type="ARBA" id="ARBA00022692"/>
    </source>
</evidence>
<protein>
    <submittedName>
        <fullName evidence="11">Trk family potassium uptake protein</fullName>
    </submittedName>
</protein>
<dbReference type="Pfam" id="PF02386">
    <property type="entry name" value="TrkH"/>
    <property type="match status" value="1"/>
</dbReference>
<feature type="transmembrane region" description="Helical" evidence="10">
    <location>
        <begin position="192"/>
        <end position="212"/>
    </location>
</feature>
<dbReference type="GO" id="GO:0015379">
    <property type="term" value="F:potassium:chloride symporter activity"/>
    <property type="evidence" value="ECO:0007669"/>
    <property type="project" value="InterPro"/>
</dbReference>
<evidence type="ECO:0000256" key="4">
    <source>
        <dbReference type="ARBA" id="ARBA00022538"/>
    </source>
</evidence>
<organism evidence="11 12">
    <name type="scientific">Inconstantimicrobium porci</name>
    <dbReference type="NCBI Taxonomy" id="2652291"/>
    <lineage>
        <taxon>Bacteria</taxon>
        <taxon>Bacillati</taxon>
        <taxon>Bacillota</taxon>
        <taxon>Clostridia</taxon>
        <taxon>Eubacteriales</taxon>
        <taxon>Clostridiaceae</taxon>
        <taxon>Inconstantimicrobium</taxon>
    </lineage>
</organism>
<name>A0A7X2MVS3_9CLOT</name>
<keyword evidence="3" id="KW-1003">Cell membrane</keyword>
<evidence type="ECO:0000313" key="11">
    <source>
        <dbReference type="EMBL" id="MSR89981.1"/>
    </source>
</evidence>
<dbReference type="NCBIfam" id="TIGR00933">
    <property type="entry name" value="2a38"/>
    <property type="match status" value="1"/>
</dbReference>
<comment type="subcellular location">
    <subcellularLocation>
        <location evidence="1">Cell membrane</location>
        <topology evidence="1">Multi-pass membrane protein</topology>
    </subcellularLocation>
</comment>
<evidence type="ECO:0000256" key="1">
    <source>
        <dbReference type="ARBA" id="ARBA00004651"/>
    </source>
</evidence>
<evidence type="ECO:0000313" key="12">
    <source>
        <dbReference type="Proteomes" id="UP000460287"/>
    </source>
</evidence>